<evidence type="ECO:0000313" key="2">
    <source>
        <dbReference type="EMBL" id="GAA3537588.1"/>
    </source>
</evidence>
<evidence type="ECO:0000259" key="1">
    <source>
        <dbReference type="Pfam" id="PF12728"/>
    </source>
</evidence>
<evidence type="ECO:0000313" key="3">
    <source>
        <dbReference type="Proteomes" id="UP001501222"/>
    </source>
</evidence>
<feature type="domain" description="Helix-turn-helix" evidence="1">
    <location>
        <begin position="23"/>
        <end position="69"/>
    </location>
</feature>
<gene>
    <name evidence="2" type="ORF">GCM10022235_01260</name>
</gene>
<organism evidence="2 3">
    <name type="scientific">Kribbella ginsengisoli</name>
    <dbReference type="NCBI Taxonomy" id="363865"/>
    <lineage>
        <taxon>Bacteria</taxon>
        <taxon>Bacillati</taxon>
        <taxon>Actinomycetota</taxon>
        <taxon>Actinomycetes</taxon>
        <taxon>Propionibacteriales</taxon>
        <taxon>Kribbellaceae</taxon>
        <taxon>Kribbella</taxon>
    </lineage>
</organism>
<keyword evidence="3" id="KW-1185">Reference proteome</keyword>
<dbReference type="RefSeq" id="WP_344836152.1">
    <property type="nucleotide sequence ID" value="NZ_BAABAA010000001.1"/>
</dbReference>
<name>A0ABP6VP92_9ACTN</name>
<sequence>MNAKRGWETLMSPEAEPSPIWDADQVAAYLKVPKATLYGWRTKKSGPPARRVGRHLRYKSDEVIEWFDKLDGQLPGDD</sequence>
<protein>
    <recommendedName>
        <fullName evidence="1">Helix-turn-helix domain-containing protein</fullName>
    </recommendedName>
</protein>
<accession>A0ABP6VP92</accession>
<dbReference type="Proteomes" id="UP001501222">
    <property type="component" value="Unassembled WGS sequence"/>
</dbReference>
<dbReference type="SUPFAM" id="SSF46955">
    <property type="entry name" value="Putative DNA-binding domain"/>
    <property type="match status" value="1"/>
</dbReference>
<dbReference type="InterPro" id="IPR009061">
    <property type="entry name" value="DNA-bd_dom_put_sf"/>
</dbReference>
<dbReference type="EMBL" id="BAABAA010000001">
    <property type="protein sequence ID" value="GAA3537588.1"/>
    <property type="molecule type" value="Genomic_DNA"/>
</dbReference>
<dbReference type="Pfam" id="PF12728">
    <property type="entry name" value="HTH_17"/>
    <property type="match status" value="1"/>
</dbReference>
<proteinExistence type="predicted"/>
<reference evidence="3" key="1">
    <citation type="journal article" date="2019" name="Int. J. Syst. Evol. Microbiol.">
        <title>The Global Catalogue of Microorganisms (GCM) 10K type strain sequencing project: providing services to taxonomists for standard genome sequencing and annotation.</title>
        <authorList>
            <consortium name="The Broad Institute Genomics Platform"/>
            <consortium name="The Broad Institute Genome Sequencing Center for Infectious Disease"/>
            <person name="Wu L."/>
            <person name="Ma J."/>
        </authorList>
    </citation>
    <scope>NUCLEOTIDE SEQUENCE [LARGE SCALE GENOMIC DNA]</scope>
    <source>
        <strain evidence="3">JCM 16928</strain>
    </source>
</reference>
<dbReference type="InterPro" id="IPR036388">
    <property type="entry name" value="WH-like_DNA-bd_sf"/>
</dbReference>
<comment type="caution">
    <text evidence="2">The sequence shown here is derived from an EMBL/GenBank/DDBJ whole genome shotgun (WGS) entry which is preliminary data.</text>
</comment>
<dbReference type="InterPro" id="IPR041657">
    <property type="entry name" value="HTH_17"/>
</dbReference>
<dbReference type="Gene3D" id="1.10.10.10">
    <property type="entry name" value="Winged helix-like DNA-binding domain superfamily/Winged helix DNA-binding domain"/>
    <property type="match status" value="1"/>
</dbReference>